<evidence type="ECO:0000313" key="5">
    <source>
        <dbReference type="Proteomes" id="UP001499882"/>
    </source>
</evidence>
<dbReference type="Proteomes" id="UP001499882">
    <property type="component" value="Unassembled WGS sequence"/>
</dbReference>
<dbReference type="SUPFAM" id="SSF46689">
    <property type="entry name" value="Homeodomain-like"/>
    <property type="match status" value="1"/>
</dbReference>
<evidence type="ECO:0000256" key="2">
    <source>
        <dbReference type="PROSITE-ProRule" id="PRU00335"/>
    </source>
</evidence>
<evidence type="ECO:0000259" key="3">
    <source>
        <dbReference type="PROSITE" id="PS50977"/>
    </source>
</evidence>
<reference evidence="5" key="1">
    <citation type="journal article" date="2019" name="Int. J. Syst. Evol. Microbiol.">
        <title>The Global Catalogue of Microorganisms (GCM) 10K type strain sequencing project: providing services to taxonomists for standard genome sequencing and annotation.</title>
        <authorList>
            <consortium name="The Broad Institute Genomics Platform"/>
            <consortium name="The Broad Institute Genome Sequencing Center for Infectious Disease"/>
            <person name="Wu L."/>
            <person name="Ma J."/>
        </authorList>
    </citation>
    <scope>NUCLEOTIDE SEQUENCE [LARGE SCALE GENOMIC DNA]</scope>
    <source>
        <strain evidence="5">JCM 18532</strain>
    </source>
</reference>
<dbReference type="EMBL" id="BAABKN010000012">
    <property type="protein sequence ID" value="GAA4735296.1"/>
    <property type="molecule type" value="Genomic_DNA"/>
</dbReference>
<comment type="caution">
    <text evidence="4">The sequence shown here is derived from an EMBL/GenBank/DDBJ whole genome shotgun (WGS) entry which is preliminary data.</text>
</comment>
<name>A0ABP8YR50_9ACTN</name>
<gene>
    <name evidence="4" type="ORF">GCM10023350_18860</name>
</gene>
<dbReference type="PANTHER" id="PTHR30055">
    <property type="entry name" value="HTH-TYPE TRANSCRIPTIONAL REGULATOR RUTR"/>
    <property type="match status" value="1"/>
</dbReference>
<evidence type="ECO:0000313" key="4">
    <source>
        <dbReference type="EMBL" id="GAA4735296.1"/>
    </source>
</evidence>
<dbReference type="Gene3D" id="1.10.357.10">
    <property type="entry name" value="Tetracycline Repressor, domain 2"/>
    <property type="match status" value="1"/>
</dbReference>
<proteinExistence type="predicted"/>
<feature type="DNA-binding region" description="H-T-H motif" evidence="2">
    <location>
        <begin position="28"/>
        <end position="47"/>
    </location>
</feature>
<keyword evidence="1 2" id="KW-0238">DNA-binding</keyword>
<dbReference type="SUPFAM" id="SSF48498">
    <property type="entry name" value="Tetracyclin repressor-like, C-terminal domain"/>
    <property type="match status" value="1"/>
</dbReference>
<dbReference type="InterPro" id="IPR036271">
    <property type="entry name" value="Tet_transcr_reg_TetR-rel_C_sf"/>
</dbReference>
<dbReference type="InterPro" id="IPR009057">
    <property type="entry name" value="Homeodomain-like_sf"/>
</dbReference>
<dbReference type="PROSITE" id="PS50977">
    <property type="entry name" value="HTH_TETR_2"/>
    <property type="match status" value="1"/>
</dbReference>
<keyword evidence="5" id="KW-1185">Reference proteome</keyword>
<organism evidence="4 5">
    <name type="scientific">Nocardioides endophyticus</name>
    <dbReference type="NCBI Taxonomy" id="1353775"/>
    <lineage>
        <taxon>Bacteria</taxon>
        <taxon>Bacillati</taxon>
        <taxon>Actinomycetota</taxon>
        <taxon>Actinomycetes</taxon>
        <taxon>Propionibacteriales</taxon>
        <taxon>Nocardioidaceae</taxon>
        <taxon>Nocardioides</taxon>
    </lineage>
</organism>
<dbReference type="PRINTS" id="PR00455">
    <property type="entry name" value="HTHTETR"/>
</dbReference>
<dbReference type="InterPro" id="IPR001647">
    <property type="entry name" value="HTH_TetR"/>
</dbReference>
<dbReference type="RefSeq" id="WP_345526511.1">
    <property type="nucleotide sequence ID" value="NZ_BAABKN010000012.1"/>
</dbReference>
<accession>A0ABP8YR50</accession>
<dbReference type="PANTHER" id="PTHR30055:SF200">
    <property type="entry name" value="HTH-TYPE TRANSCRIPTIONAL REPRESSOR BDCR"/>
    <property type="match status" value="1"/>
</dbReference>
<evidence type="ECO:0000256" key="1">
    <source>
        <dbReference type="ARBA" id="ARBA00023125"/>
    </source>
</evidence>
<protein>
    <submittedName>
        <fullName evidence="4">TetR/AcrR family transcriptional regulator</fullName>
    </submittedName>
</protein>
<sequence>MGTRESTRTKLLDATDELLFSVGATHTPVDQILERAGVSPATLYRAYDSKEALIAAALDRRHGAWLQAWDEAVARAADERGRLLAVFDALEEFRRRPDGARWCAFLGTAAGYVDPPPVLAAAIRQDSDSMRERLRHLAEPLAGPHAVRLADALMVIVSGQLAMRLRPGRPVASGTARAVAELLVDHPDSIRPSSGVIS</sequence>
<dbReference type="Pfam" id="PF00440">
    <property type="entry name" value="TetR_N"/>
    <property type="match status" value="1"/>
</dbReference>
<feature type="domain" description="HTH tetR-type" evidence="3">
    <location>
        <begin position="5"/>
        <end position="65"/>
    </location>
</feature>
<dbReference type="InterPro" id="IPR050109">
    <property type="entry name" value="HTH-type_TetR-like_transc_reg"/>
</dbReference>